<evidence type="ECO:0000313" key="3">
    <source>
        <dbReference type="Proteomes" id="UP000824214"/>
    </source>
</evidence>
<sequence length="178" mass="18384">MNTSKKVRFLALGAVIAALYAVLTYVAAAVNLAYGPVQFRFSEALTVLPVFTPAAIPGLTLGCVIANLGSPLGVVDWVFGPLATLLAALATYLVRDVKVKGLPILAPLPPVITNVVIVGFELACLSDAGTFGLGNFTWAAFGTSALSVGIGELVVCYVLGLPLILALERTKAVSRLAV</sequence>
<feature type="transmembrane region" description="Helical" evidence="1">
    <location>
        <begin position="74"/>
        <end position="94"/>
    </location>
</feature>
<dbReference type="Proteomes" id="UP000824214">
    <property type="component" value="Unassembled WGS sequence"/>
</dbReference>
<feature type="transmembrane region" description="Helical" evidence="1">
    <location>
        <begin position="46"/>
        <end position="68"/>
    </location>
</feature>
<accession>A0A9D2LZW9</accession>
<feature type="transmembrane region" description="Helical" evidence="1">
    <location>
        <begin position="140"/>
        <end position="167"/>
    </location>
</feature>
<protein>
    <submittedName>
        <fullName evidence="2">QueT transporter family protein</fullName>
    </submittedName>
</protein>
<comment type="caution">
    <text evidence="2">The sequence shown here is derived from an EMBL/GenBank/DDBJ whole genome shotgun (WGS) entry which is preliminary data.</text>
</comment>
<reference evidence="2" key="2">
    <citation type="submission" date="2021-04" db="EMBL/GenBank/DDBJ databases">
        <authorList>
            <person name="Gilroy R."/>
        </authorList>
    </citation>
    <scope>NUCLEOTIDE SEQUENCE</scope>
    <source>
        <strain evidence="2">ChiBcolR8-3208</strain>
    </source>
</reference>
<dbReference type="PANTHER" id="PTHR40044">
    <property type="entry name" value="INTEGRAL MEMBRANE PROTEIN-RELATED"/>
    <property type="match status" value="1"/>
</dbReference>
<evidence type="ECO:0000313" key="2">
    <source>
        <dbReference type="EMBL" id="HJB38350.1"/>
    </source>
</evidence>
<gene>
    <name evidence="2" type="ORF">H9942_09855</name>
</gene>
<evidence type="ECO:0000256" key="1">
    <source>
        <dbReference type="SAM" id="Phobius"/>
    </source>
</evidence>
<keyword evidence="1" id="KW-0812">Transmembrane</keyword>
<dbReference type="PANTHER" id="PTHR40044:SF1">
    <property type="entry name" value="INTEGRAL MEMBRANE PROTEIN"/>
    <property type="match status" value="1"/>
</dbReference>
<reference evidence="2" key="1">
    <citation type="journal article" date="2021" name="PeerJ">
        <title>Extensive microbial diversity within the chicken gut microbiome revealed by metagenomics and culture.</title>
        <authorList>
            <person name="Gilroy R."/>
            <person name="Ravi A."/>
            <person name="Getino M."/>
            <person name="Pursley I."/>
            <person name="Horton D.L."/>
            <person name="Alikhan N.F."/>
            <person name="Baker D."/>
            <person name="Gharbi K."/>
            <person name="Hall N."/>
            <person name="Watson M."/>
            <person name="Adriaenssens E.M."/>
            <person name="Foster-Nyarko E."/>
            <person name="Jarju S."/>
            <person name="Secka A."/>
            <person name="Antonio M."/>
            <person name="Oren A."/>
            <person name="Chaudhuri R.R."/>
            <person name="La Ragione R."/>
            <person name="Hildebrand F."/>
            <person name="Pallen M.J."/>
        </authorList>
    </citation>
    <scope>NUCLEOTIDE SEQUENCE</scope>
    <source>
        <strain evidence="2">ChiBcolR8-3208</strain>
    </source>
</reference>
<dbReference type="Pfam" id="PF06177">
    <property type="entry name" value="QueT"/>
    <property type="match status" value="1"/>
</dbReference>
<dbReference type="EMBL" id="DWXZ01000210">
    <property type="protein sequence ID" value="HJB38350.1"/>
    <property type="molecule type" value="Genomic_DNA"/>
</dbReference>
<proteinExistence type="predicted"/>
<dbReference type="AlphaFoldDB" id="A0A9D2LZW9"/>
<feature type="transmembrane region" description="Helical" evidence="1">
    <location>
        <begin position="12"/>
        <end position="34"/>
    </location>
</feature>
<name>A0A9D2LZW9_9FIRM</name>
<dbReference type="InterPro" id="IPR010387">
    <property type="entry name" value="QueT"/>
</dbReference>
<organism evidence="2 3">
    <name type="scientific">Candidatus Acutalibacter ornithocaccae</name>
    <dbReference type="NCBI Taxonomy" id="2838416"/>
    <lineage>
        <taxon>Bacteria</taxon>
        <taxon>Bacillati</taxon>
        <taxon>Bacillota</taxon>
        <taxon>Clostridia</taxon>
        <taxon>Eubacteriales</taxon>
        <taxon>Acutalibacteraceae</taxon>
        <taxon>Acutalibacter</taxon>
    </lineage>
</organism>
<dbReference type="PIRSF" id="PIRSF031501">
    <property type="entry name" value="QueT"/>
    <property type="match status" value="1"/>
</dbReference>
<keyword evidence="1" id="KW-0472">Membrane</keyword>
<keyword evidence="1" id="KW-1133">Transmembrane helix</keyword>